<dbReference type="OrthoDB" id="77878at2759"/>
<dbReference type="Pfam" id="PF05705">
    <property type="entry name" value="DUF829"/>
    <property type="match status" value="1"/>
</dbReference>
<evidence type="ECO:0000313" key="2">
    <source>
        <dbReference type="Proteomes" id="UP000053831"/>
    </source>
</evidence>
<protein>
    <recommendedName>
        <fullName evidence="3">Transmembrane protein 53</fullName>
    </recommendedName>
</protein>
<sequence>MPSDASVAPSPLGFEPLRRIANNIYLFEPKVTDTPVYGPSLIVLTTWVGGVTPRKVQKYIAGHRGLWPGAAILLIITRATDVGLLPTRVLLSNIAPARDAIRRHVDARLSEKNGPSIMLHIFSNGGLFMAVSLIQSLRAREQGRIPLDLSPHIHGVVFDCTPGRTEFWRLYKAAIVGFTKSPLVVRTLGQAFAAMVSAILVSGQHLGVIDEGVDVLRDKV</sequence>
<accession>A0A0M8MW93</accession>
<proteinExistence type="predicted"/>
<gene>
    <name evidence="1" type="ORF">ESCO_005596</name>
</gene>
<dbReference type="EMBL" id="LGSR01000019">
    <property type="protein sequence ID" value="KOS19908.1"/>
    <property type="molecule type" value="Genomic_DNA"/>
</dbReference>
<reference evidence="1 2" key="1">
    <citation type="submission" date="2015-07" db="EMBL/GenBank/DDBJ databases">
        <title>The genome of the fungus Escovopsis weberi, a specialized disease agent of ant agriculture.</title>
        <authorList>
            <person name="de Man T.J."/>
            <person name="Stajich J.E."/>
            <person name="Kubicek C.P."/>
            <person name="Chenthamara K."/>
            <person name="Atanasova L."/>
            <person name="Druzhinina I.S."/>
            <person name="Birnbaum S."/>
            <person name="Barribeau S.M."/>
            <person name="Teiling C."/>
            <person name="Suen G."/>
            <person name="Currie C."/>
            <person name="Gerardo N.M."/>
        </authorList>
    </citation>
    <scope>NUCLEOTIDE SEQUENCE [LARGE SCALE GENOMIC DNA]</scope>
</reference>
<name>A0A0M8MW93_ESCWE</name>
<organism evidence="1 2">
    <name type="scientific">Escovopsis weberi</name>
    <dbReference type="NCBI Taxonomy" id="150374"/>
    <lineage>
        <taxon>Eukaryota</taxon>
        <taxon>Fungi</taxon>
        <taxon>Dikarya</taxon>
        <taxon>Ascomycota</taxon>
        <taxon>Pezizomycotina</taxon>
        <taxon>Sordariomycetes</taxon>
        <taxon>Hypocreomycetidae</taxon>
        <taxon>Hypocreales</taxon>
        <taxon>Hypocreaceae</taxon>
        <taxon>Escovopsis</taxon>
    </lineage>
</organism>
<comment type="caution">
    <text evidence="1">The sequence shown here is derived from an EMBL/GenBank/DDBJ whole genome shotgun (WGS) entry which is preliminary data.</text>
</comment>
<evidence type="ECO:0008006" key="3">
    <source>
        <dbReference type="Google" id="ProtNLM"/>
    </source>
</evidence>
<dbReference type="InterPro" id="IPR008547">
    <property type="entry name" value="DUF829_TMEM53"/>
</dbReference>
<evidence type="ECO:0000313" key="1">
    <source>
        <dbReference type="EMBL" id="KOS19908.1"/>
    </source>
</evidence>
<keyword evidence="2" id="KW-1185">Reference proteome</keyword>
<dbReference type="AlphaFoldDB" id="A0A0M8MW93"/>
<dbReference type="Proteomes" id="UP000053831">
    <property type="component" value="Unassembled WGS sequence"/>
</dbReference>